<accession>A0A1V4BX86</accession>
<comment type="caution">
    <text evidence="2">The sequence shown here is derived from an EMBL/GenBank/DDBJ whole genome shotgun (WGS) entry which is preliminary data.</text>
</comment>
<evidence type="ECO:0000313" key="3">
    <source>
        <dbReference type="Proteomes" id="UP000189835"/>
    </source>
</evidence>
<name>A0A1V4BX86_MICAE</name>
<evidence type="ECO:0000313" key="2">
    <source>
        <dbReference type="EMBL" id="OPF19101.1"/>
    </source>
</evidence>
<reference evidence="2 3" key="1">
    <citation type="submission" date="2017-02" db="EMBL/GenBank/DDBJ databases">
        <title>Genome sequence of Microcystis aeruginosa KW.</title>
        <authorList>
            <person name="Oh H.-M."/>
            <person name="Ahn C.-Y."/>
            <person name="Jeong H."/>
            <person name="Srivastava A."/>
            <person name="Lee H.-G."/>
            <person name="Kang S.-R."/>
        </authorList>
    </citation>
    <scope>NUCLEOTIDE SEQUENCE [LARGE SCALE GENOMIC DNA]</scope>
    <source>
        <strain evidence="2 3">KW</strain>
    </source>
</reference>
<organism evidence="2 3">
    <name type="scientific">Microcystis aeruginosa KW</name>
    <dbReference type="NCBI Taxonomy" id="1960155"/>
    <lineage>
        <taxon>Bacteria</taxon>
        <taxon>Bacillati</taxon>
        <taxon>Cyanobacteriota</taxon>
        <taxon>Cyanophyceae</taxon>
        <taxon>Oscillatoriophycideae</taxon>
        <taxon>Chroococcales</taxon>
        <taxon>Microcystaceae</taxon>
        <taxon>Microcystis</taxon>
    </lineage>
</organism>
<evidence type="ECO:0000259" key="1">
    <source>
        <dbReference type="Pfam" id="PF13784"/>
    </source>
</evidence>
<dbReference type="AlphaFoldDB" id="A0A1V4BX86"/>
<dbReference type="EMBL" id="MVGR01000003">
    <property type="protein sequence ID" value="OPF19101.1"/>
    <property type="molecule type" value="Genomic_DNA"/>
</dbReference>
<dbReference type="Pfam" id="PF13784">
    <property type="entry name" value="Fic_N"/>
    <property type="match status" value="1"/>
</dbReference>
<sequence>MRSGQFIKQVEGYTAFIPATLPPNPPINMDYELISLLSDADRALGHLDGVISMYVRQEAVLSSQIEGTQSS</sequence>
<protein>
    <recommendedName>
        <fullName evidence="1">Fic/DOC N-terminal domain-containing protein</fullName>
    </recommendedName>
</protein>
<proteinExistence type="predicted"/>
<gene>
    <name evidence="2" type="ORF">B1L04_06875</name>
</gene>
<dbReference type="InterPro" id="IPR025758">
    <property type="entry name" value="Fic/DOC_N"/>
</dbReference>
<dbReference type="Proteomes" id="UP000189835">
    <property type="component" value="Unassembled WGS sequence"/>
</dbReference>
<feature type="domain" description="Fic/DOC N-terminal" evidence="1">
    <location>
        <begin position="36"/>
        <end position="70"/>
    </location>
</feature>
<dbReference type="RefSeq" id="WP_079206220.1">
    <property type="nucleotide sequence ID" value="NZ_MVGR01000003.1"/>
</dbReference>